<name>A0ABY6QA07_9GAMM</name>
<dbReference type="InterPro" id="IPR051906">
    <property type="entry name" value="TolC-like"/>
</dbReference>
<keyword evidence="3" id="KW-0813">Transport</keyword>
<dbReference type="Pfam" id="PF02321">
    <property type="entry name" value="OEP"/>
    <property type="match status" value="2"/>
</dbReference>
<evidence type="ECO:0000313" key="9">
    <source>
        <dbReference type="EMBL" id="UZP75502.1"/>
    </source>
</evidence>
<evidence type="ECO:0000256" key="2">
    <source>
        <dbReference type="ARBA" id="ARBA00007613"/>
    </source>
</evidence>
<evidence type="ECO:0000256" key="5">
    <source>
        <dbReference type="ARBA" id="ARBA00022692"/>
    </source>
</evidence>
<dbReference type="Proteomes" id="UP001317963">
    <property type="component" value="Chromosome"/>
</dbReference>
<dbReference type="PANTHER" id="PTHR30026:SF22">
    <property type="entry name" value="OUTER MEMBRANE EFFLUX PROTEIN"/>
    <property type="match status" value="1"/>
</dbReference>
<dbReference type="SUPFAM" id="SSF56954">
    <property type="entry name" value="Outer membrane efflux proteins (OEP)"/>
    <property type="match status" value="1"/>
</dbReference>
<comment type="subcellular location">
    <subcellularLocation>
        <location evidence="1">Cell outer membrane</location>
    </subcellularLocation>
</comment>
<dbReference type="Gene3D" id="1.20.1600.10">
    <property type="entry name" value="Outer membrane efflux proteins (OEP)"/>
    <property type="match status" value="1"/>
</dbReference>
<evidence type="ECO:0000256" key="8">
    <source>
        <dbReference type="SAM" id="SignalP"/>
    </source>
</evidence>
<proteinExistence type="inferred from homology"/>
<reference evidence="9 10" key="1">
    <citation type="submission" date="2019-02" db="EMBL/GenBank/DDBJ databases">
        <title>Halieaceae_genomes.</title>
        <authorList>
            <person name="Li S.-H."/>
        </authorList>
    </citation>
    <scope>NUCLEOTIDE SEQUENCE [LARGE SCALE GENOMIC DNA]</scope>
    <source>
        <strain evidence="9 10">JH123</strain>
    </source>
</reference>
<keyword evidence="7" id="KW-0998">Cell outer membrane</keyword>
<keyword evidence="5" id="KW-0812">Transmembrane</keyword>
<evidence type="ECO:0000256" key="1">
    <source>
        <dbReference type="ARBA" id="ARBA00004442"/>
    </source>
</evidence>
<accession>A0ABY6QA07</accession>
<evidence type="ECO:0000256" key="7">
    <source>
        <dbReference type="ARBA" id="ARBA00023237"/>
    </source>
</evidence>
<dbReference type="RefSeq" id="WP_279241988.1">
    <property type="nucleotide sequence ID" value="NZ_CP036501.1"/>
</dbReference>
<keyword evidence="10" id="KW-1185">Reference proteome</keyword>
<comment type="similarity">
    <text evidence="2">Belongs to the outer membrane factor (OMF) (TC 1.B.17) family.</text>
</comment>
<evidence type="ECO:0000313" key="10">
    <source>
        <dbReference type="Proteomes" id="UP001317963"/>
    </source>
</evidence>
<dbReference type="InterPro" id="IPR003423">
    <property type="entry name" value="OMP_efflux"/>
</dbReference>
<keyword evidence="8" id="KW-0732">Signal</keyword>
<sequence>MQNKKLIISLMFFTFSSGAFSAIQTYGQALELALENNPALARTYFDFAASRERVAVVEGELKPSLDVQAVRGREDRRTPTSDFGMYNKSDVRFTATQLLFDGFQTLDRVKAADFEARRDLQGHIRASESAALEVTKAYLSVALFQRLKDFADQNYYVHRQVESRVSDRVSGGVSAGVDLEQVTARLALAESNVLTEAANLHDTKAELQRLTGERVASDRLPFPVLPPEMIGGSRTEVLRRALDNSPRVRQSTEEMLAVSAERDAAKGPFFPRIDLRYRNEQSTNLQDVRGDFDTEAIELVFNFNFYRGGADEAQRRERNQRYYAAMEARKQACWDTRREVLVAYNDAQVLERQIEFLSAQLASQRLARIAYEDEFDLGSRSLLDLLDSQNELFDTQRALIRAEIGLISARATALAEAGSLLSAFGVSMTRPDAADWQWDPSLSAPYAECPNVPTEGVDVDFEGIYDRLHNSLGS</sequence>
<organism evidence="9 10">
    <name type="scientific">Candidatus Paraluminiphilus aquimaris</name>
    <dbReference type="NCBI Taxonomy" id="2518994"/>
    <lineage>
        <taxon>Bacteria</taxon>
        <taxon>Pseudomonadati</taxon>
        <taxon>Pseudomonadota</taxon>
        <taxon>Gammaproteobacteria</taxon>
        <taxon>Cellvibrionales</taxon>
        <taxon>Halieaceae</taxon>
        <taxon>Candidatus Paraluminiphilus</taxon>
    </lineage>
</organism>
<evidence type="ECO:0000256" key="3">
    <source>
        <dbReference type="ARBA" id="ARBA00022448"/>
    </source>
</evidence>
<evidence type="ECO:0000256" key="4">
    <source>
        <dbReference type="ARBA" id="ARBA00022452"/>
    </source>
</evidence>
<dbReference type="EMBL" id="CP036501">
    <property type="protein sequence ID" value="UZP75502.1"/>
    <property type="molecule type" value="Genomic_DNA"/>
</dbReference>
<evidence type="ECO:0000256" key="6">
    <source>
        <dbReference type="ARBA" id="ARBA00023136"/>
    </source>
</evidence>
<feature type="chain" id="PRO_5045661797" evidence="8">
    <location>
        <begin position="22"/>
        <end position="474"/>
    </location>
</feature>
<protein>
    <submittedName>
        <fullName evidence="9">Transporter</fullName>
    </submittedName>
</protein>
<feature type="signal peptide" evidence="8">
    <location>
        <begin position="1"/>
        <end position="21"/>
    </location>
</feature>
<gene>
    <name evidence="9" type="ORF">E0F26_12470</name>
</gene>
<keyword evidence="6" id="KW-0472">Membrane</keyword>
<keyword evidence="4" id="KW-1134">Transmembrane beta strand</keyword>
<dbReference type="PANTHER" id="PTHR30026">
    <property type="entry name" value="OUTER MEMBRANE PROTEIN TOLC"/>
    <property type="match status" value="1"/>
</dbReference>